<protein>
    <submittedName>
        <fullName evidence="1">Helix-turn-helix transcriptional regulator</fullName>
    </submittedName>
</protein>
<dbReference type="CDD" id="cd00093">
    <property type="entry name" value="HTH_XRE"/>
    <property type="match status" value="1"/>
</dbReference>
<evidence type="ECO:0000313" key="2">
    <source>
        <dbReference type="Proteomes" id="UP000524893"/>
    </source>
</evidence>
<reference evidence="1 2" key="1">
    <citation type="journal article" date="2020" name="Access Microbiol">
        <title>Isolation and genome sequencing of Staphylococcus schleiferi subspecies coagulans from Antarctic seals.</title>
        <authorList>
            <person name="Foster G."/>
            <person name="Robb A."/>
            <person name="Paterson G.K."/>
        </authorList>
    </citation>
    <scope>NUCLEOTIDE SEQUENCE [LARGE SCALE GENOMIC DNA]</scope>
    <source>
        <strain evidence="1 2">M615/02/4</strain>
    </source>
</reference>
<dbReference type="InterPro" id="IPR010982">
    <property type="entry name" value="Lambda_DNA-bd_dom_sf"/>
</dbReference>
<dbReference type="AlphaFoldDB" id="A0A9X0PI07"/>
<sequence length="82" mass="9177">MDSDFGKGIKKARGSESVRSAAKGIGVSHTYLKTLENGFDSRNGKNISPSAITMYKISRYYKIEISQLFEWLLKDLKEADDA</sequence>
<dbReference type="InterPro" id="IPR001387">
    <property type="entry name" value="Cro/C1-type_HTH"/>
</dbReference>
<name>A0A9X0PI07_9STAP</name>
<organism evidence="1 2">
    <name type="scientific">Staphylococcus coagulans</name>
    <dbReference type="NCBI Taxonomy" id="74706"/>
    <lineage>
        <taxon>Bacteria</taxon>
        <taxon>Bacillati</taxon>
        <taxon>Bacillota</taxon>
        <taxon>Bacilli</taxon>
        <taxon>Bacillales</taxon>
        <taxon>Staphylococcaceae</taxon>
        <taxon>Staphylococcus</taxon>
    </lineage>
</organism>
<comment type="caution">
    <text evidence="1">The sequence shown here is derived from an EMBL/GenBank/DDBJ whole genome shotgun (WGS) entry which is preliminary data.</text>
</comment>
<dbReference type="EMBL" id="JABTCN010000114">
    <property type="protein sequence ID" value="MBA8777719.1"/>
    <property type="molecule type" value="Genomic_DNA"/>
</dbReference>
<evidence type="ECO:0000313" key="1">
    <source>
        <dbReference type="EMBL" id="MBA8777719.1"/>
    </source>
</evidence>
<dbReference type="SUPFAM" id="SSF47413">
    <property type="entry name" value="lambda repressor-like DNA-binding domains"/>
    <property type="match status" value="1"/>
</dbReference>
<dbReference type="Proteomes" id="UP000524893">
    <property type="component" value="Unassembled WGS sequence"/>
</dbReference>
<dbReference type="GO" id="GO:0003677">
    <property type="term" value="F:DNA binding"/>
    <property type="evidence" value="ECO:0007669"/>
    <property type="project" value="InterPro"/>
</dbReference>
<gene>
    <name evidence="1" type="ORF">HR081_12680</name>
</gene>
<dbReference type="Gene3D" id="1.10.260.40">
    <property type="entry name" value="lambda repressor-like DNA-binding domains"/>
    <property type="match status" value="1"/>
</dbReference>
<accession>A0A9X0PI07</accession>
<dbReference type="RefSeq" id="WP_182281479.1">
    <property type="nucleotide sequence ID" value="NZ_JABTCN010000114.1"/>
</dbReference>
<proteinExistence type="predicted"/>